<comment type="similarity">
    <text evidence="1">Belongs to the ABC transporter superfamily.</text>
</comment>
<dbReference type="NCBIfam" id="NF007739">
    <property type="entry name" value="PRK10419.1"/>
    <property type="match status" value="2"/>
</dbReference>
<feature type="domain" description="ABC transporter" evidence="6">
    <location>
        <begin position="322"/>
        <end position="565"/>
    </location>
</feature>
<keyword evidence="2" id="KW-0813">Transport</keyword>
<keyword evidence="8" id="KW-1185">Reference proteome</keyword>
<name>A0ABU3Q0H4_9ACTN</name>
<evidence type="ECO:0000313" key="8">
    <source>
        <dbReference type="Proteomes" id="UP001268542"/>
    </source>
</evidence>
<dbReference type="InterPro" id="IPR017871">
    <property type="entry name" value="ABC_transporter-like_CS"/>
</dbReference>
<evidence type="ECO:0000256" key="4">
    <source>
        <dbReference type="ARBA" id="ARBA00022840"/>
    </source>
</evidence>
<organism evidence="7 8">
    <name type="scientific">Nocardioides imazamoxiresistens</name>
    <dbReference type="NCBI Taxonomy" id="3231893"/>
    <lineage>
        <taxon>Bacteria</taxon>
        <taxon>Bacillati</taxon>
        <taxon>Actinomycetota</taxon>
        <taxon>Actinomycetes</taxon>
        <taxon>Propionibacteriales</taxon>
        <taxon>Nocardioidaceae</taxon>
        <taxon>Nocardioides</taxon>
    </lineage>
</organism>
<dbReference type="NCBIfam" id="NF008453">
    <property type="entry name" value="PRK11308.1"/>
    <property type="match status" value="2"/>
</dbReference>
<dbReference type="InterPro" id="IPR050319">
    <property type="entry name" value="ABC_transp_ATP-bind"/>
</dbReference>
<dbReference type="InterPro" id="IPR027417">
    <property type="entry name" value="P-loop_NTPase"/>
</dbReference>
<dbReference type="InterPro" id="IPR003593">
    <property type="entry name" value="AAA+_ATPase"/>
</dbReference>
<gene>
    <name evidence="7" type="ORF">RDV89_18115</name>
</gene>
<dbReference type="InterPro" id="IPR013563">
    <property type="entry name" value="Oligopep_ABC_C"/>
</dbReference>
<dbReference type="Proteomes" id="UP001268542">
    <property type="component" value="Unassembled WGS sequence"/>
</dbReference>
<dbReference type="Pfam" id="PF08352">
    <property type="entry name" value="oligo_HPY"/>
    <property type="match status" value="2"/>
</dbReference>
<dbReference type="PANTHER" id="PTHR43776">
    <property type="entry name" value="TRANSPORT ATP-BINDING PROTEIN"/>
    <property type="match status" value="1"/>
</dbReference>
<proteinExistence type="inferred from homology"/>
<dbReference type="CDD" id="cd03257">
    <property type="entry name" value="ABC_NikE_OppD_transporters"/>
    <property type="match status" value="2"/>
</dbReference>
<dbReference type="Gene3D" id="3.40.50.300">
    <property type="entry name" value="P-loop containing nucleotide triphosphate hydrolases"/>
    <property type="match status" value="2"/>
</dbReference>
<reference evidence="7 8" key="1">
    <citation type="submission" date="2023-08" db="EMBL/GenBank/DDBJ databases">
        <title>Nocardioides seae sp. nov., a bacterium isolated from a soil.</title>
        <authorList>
            <person name="Wang X."/>
        </authorList>
    </citation>
    <scope>NUCLEOTIDE SEQUENCE [LARGE SCALE GENOMIC DNA]</scope>
    <source>
        <strain evidence="7 8">YZH12</strain>
    </source>
</reference>
<feature type="region of interest" description="Disordered" evidence="5">
    <location>
        <begin position="1"/>
        <end position="41"/>
    </location>
</feature>
<dbReference type="PANTHER" id="PTHR43776:SF7">
    <property type="entry name" value="D,D-DIPEPTIDE TRANSPORT ATP-BINDING PROTEIN DDPF-RELATED"/>
    <property type="match status" value="1"/>
</dbReference>
<evidence type="ECO:0000256" key="1">
    <source>
        <dbReference type="ARBA" id="ARBA00005417"/>
    </source>
</evidence>
<dbReference type="GO" id="GO:0005524">
    <property type="term" value="F:ATP binding"/>
    <property type="evidence" value="ECO:0007669"/>
    <property type="project" value="UniProtKB-KW"/>
</dbReference>
<evidence type="ECO:0000256" key="5">
    <source>
        <dbReference type="SAM" id="MobiDB-lite"/>
    </source>
</evidence>
<feature type="compositionally biased region" description="Low complexity" evidence="5">
    <location>
        <begin position="19"/>
        <end position="37"/>
    </location>
</feature>
<dbReference type="SMART" id="SM00382">
    <property type="entry name" value="AAA"/>
    <property type="match status" value="2"/>
</dbReference>
<dbReference type="SUPFAM" id="SSF52540">
    <property type="entry name" value="P-loop containing nucleoside triphosphate hydrolases"/>
    <property type="match status" value="2"/>
</dbReference>
<keyword evidence="4 7" id="KW-0067">ATP-binding</keyword>
<evidence type="ECO:0000256" key="3">
    <source>
        <dbReference type="ARBA" id="ARBA00022741"/>
    </source>
</evidence>
<dbReference type="PROSITE" id="PS00211">
    <property type="entry name" value="ABC_TRANSPORTER_1"/>
    <property type="match status" value="2"/>
</dbReference>
<accession>A0ABU3Q0H4</accession>
<feature type="domain" description="ABC transporter" evidence="6">
    <location>
        <begin position="45"/>
        <end position="290"/>
    </location>
</feature>
<dbReference type="Pfam" id="PF00005">
    <property type="entry name" value="ABC_tran"/>
    <property type="match status" value="2"/>
</dbReference>
<evidence type="ECO:0000256" key="2">
    <source>
        <dbReference type="ARBA" id="ARBA00022448"/>
    </source>
</evidence>
<evidence type="ECO:0000259" key="6">
    <source>
        <dbReference type="PROSITE" id="PS50893"/>
    </source>
</evidence>
<dbReference type="InterPro" id="IPR003439">
    <property type="entry name" value="ABC_transporter-like_ATP-bd"/>
</dbReference>
<dbReference type="PROSITE" id="PS50893">
    <property type="entry name" value="ABC_TRANSPORTER_2"/>
    <property type="match status" value="2"/>
</dbReference>
<dbReference type="RefSeq" id="WP_315735350.1">
    <property type="nucleotide sequence ID" value="NZ_JAVYII010000009.1"/>
</dbReference>
<keyword evidence="3" id="KW-0547">Nucleotide-binding</keyword>
<protein>
    <submittedName>
        <fullName evidence="7">ABC transporter ATP-binding protein</fullName>
    </submittedName>
</protein>
<sequence>MAPHDRLSTLLDQRPGQKPAVVATSSPATAHAAAPAPDGRGGPLLAVDGLSVAYRGHEVVHDVAFELGRGESLALIGESGSGKSTVARSVLRLLPEEGRATGRVRFAGQEVLGVPERQFRRLRGREIGFVPQDPASSLNPVRTIGAQAKEATRLLDLDSTRARRDAVLEVLAQVGLDDPERVHASYPHQLSGGMLQRVLIGLAVLPRPALLVADEPTSALDVTIQKRILDLLTRLRSELDISLLLITHDLAVAAERADRLLVLKDGRVQESGPTAEVFAAPSSAYTRRLHADVPALHPERYADLRAVGEQRRTAAADEPGRIEVAGVSRTFGSGDGAVHAVDDVSFSVPAGTTHALVGESGSGKTTTIRLLLGLERPDAGTIRVAGRDLDASTPAELREARRHLQLVYQNPFTSLDPRWKVERLVREPLDRYAVGSRTERRERAREALASVGLAEHLVERRPAALSGGQRQRVAIARALVLHPEVIVLDEPTSALDVSVQADIVELLLRLQADRGLTYVFVSHDLALVRQLAHTVSVMRRGRVVESGTVADVFERPEQDYTRALLASIPVPRGTAERRETP</sequence>
<dbReference type="EMBL" id="JAVYII010000009">
    <property type="protein sequence ID" value="MDT9595010.1"/>
    <property type="molecule type" value="Genomic_DNA"/>
</dbReference>
<comment type="caution">
    <text evidence="7">The sequence shown here is derived from an EMBL/GenBank/DDBJ whole genome shotgun (WGS) entry which is preliminary data.</text>
</comment>
<evidence type="ECO:0000313" key="7">
    <source>
        <dbReference type="EMBL" id="MDT9595010.1"/>
    </source>
</evidence>